<evidence type="ECO:0000313" key="1">
    <source>
        <dbReference type="EMBL" id="MBH3441748.1"/>
    </source>
</evidence>
<sequence length="130" mass="14557">MDDPTTLSANVATGRVKTTKTSSKKTVPHLVWLDQETKEMVEVSLELTKLSWANWVTNAVARLKRESHEELQSLLQSNSRESRVGKGRLTIRLFPETLQQVKELADLYGCPVQTILANAFFMEALAAEPS</sequence>
<protein>
    <submittedName>
        <fullName evidence="1">Uncharacterized protein</fullName>
    </submittedName>
</protein>
<name>A0ABS0MYE2_PSELU</name>
<dbReference type="EMBL" id="JADTXM010000027">
    <property type="protein sequence ID" value="MBH3441748.1"/>
    <property type="molecule type" value="Genomic_DNA"/>
</dbReference>
<proteinExistence type="predicted"/>
<organism evidence="1 2">
    <name type="scientific">Pseudomonas luteola</name>
    <dbReference type="NCBI Taxonomy" id="47886"/>
    <lineage>
        <taxon>Bacteria</taxon>
        <taxon>Pseudomonadati</taxon>
        <taxon>Pseudomonadota</taxon>
        <taxon>Gammaproteobacteria</taxon>
        <taxon>Pseudomonadales</taxon>
        <taxon>Pseudomonadaceae</taxon>
        <taxon>Pseudomonas</taxon>
    </lineage>
</organism>
<reference evidence="1 2" key="1">
    <citation type="submission" date="2020-11" db="EMBL/GenBank/DDBJ databases">
        <title>Enhanced detection system for hospital associated transmission using whole genome sequencing surveillance.</title>
        <authorList>
            <person name="Harrison L.H."/>
            <person name="Van Tyne D."/>
            <person name="Marsh J.W."/>
            <person name="Griffith M.P."/>
            <person name="Snyder D.J."/>
            <person name="Cooper V.S."/>
            <person name="Mustapha M."/>
        </authorList>
    </citation>
    <scope>NUCLEOTIDE SEQUENCE [LARGE SCALE GENOMIC DNA]</scope>
    <source>
        <strain evidence="1 2">PSB00013</strain>
    </source>
</reference>
<dbReference type="Proteomes" id="UP000638986">
    <property type="component" value="Unassembled WGS sequence"/>
</dbReference>
<dbReference type="RefSeq" id="WP_146765999.1">
    <property type="nucleotide sequence ID" value="NZ_JAAMQY010000010.1"/>
</dbReference>
<comment type="caution">
    <text evidence="1">The sequence shown here is derived from an EMBL/GenBank/DDBJ whole genome shotgun (WGS) entry which is preliminary data.</text>
</comment>
<evidence type="ECO:0000313" key="2">
    <source>
        <dbReference type="Proteomes" id="UP000638986"/>
    </source>
</evidence>
<accession>A0ABS0MYE2</accession>
<gene>
    <name evidence="1" type="ORF">I5Q09_24015</name>
</gene>